<keyword evidence="2" id="KW-0472">Membrane</keyword>
<dbReference type="Proteomes" id="UP000198864">
    <property type="component" value="Unassembled WGS sequence"/>
</dbReference>
<name>A0A1C4WHG3_9ACTN</name>
<organism evidence="3 4">
    <name type="scientific">Micromonospora saelicesensis</name>
    <dbReference type="NCBI Taxonomy" id="285676"/>
    <lineage>
        <taxon>Bacteria</taxon>
        <taxon>Bacillati</taxon>
        <taxon>Actinomycetota</taxon>
        <taxon>Actinomycetes</taxon>
        <taxon>Micromonosporales</taxon>
        <taxon>Micromonosporaceae</taxon>
        <taxon>Micromonospora</taxon>
    </lineage>
</organism>
<evidence type="ECO:0000256" key="1">
    <source>
        <dbReference type="SAM" id="MobiDB-lite"/>
    </source>
</evidence>
<dbReference type="EMBL" id="FMCR01000002">
    <property type="protein sequence ID" value="SCE95642.1"/>
    <property type="molecule type" value="Genomic_DNA"/>
</dbReference>
<evidence type="ECO:0000313" key="3">
    <source>
        <dbReference type="EMBL" id="SCE95642.1"/>
    </source>
</evidence>
<accession>A0A1C4WHG3</accession>
<sequence>MAVMVALWRDESGHLRAWRVGRRRLAWRPRFPEPAALQGADGGPFEIIVFAIVLVLGLVHLLNWLAALLATSVVWPYRAVSGRWPVVAYPLVSSLVSTDDERGDRPHRRRVAGRAAAVALTQQWVRNIERQGHPEEGDQPAAPDRSASLS</sequence>
<gene>
    <name evidence="3" type="ORF">GA0070561_2717</name>
</gene>
<keyword evidence="2" id="KW-0812">Transmembrane</keyword>
<feature type="transmembrane region" description="Helical" evidence="2">
    <location>
        <begin position="47"/>
        <end position="75"/>
    </location>
</feature>
<evidence type="ECO:0000313" key="4">
    <source>
        <dbReference type="Proteomes" id="UP000198864"/>
    </source>
</evidence>
<dbReference type="RefSeq" id="WP_091399573.1">
    <property type="nucleotide sequence ID" value="NZ_FMCR01000002.1"/>
</dbReference>
<proteinExistence type="predicted"/>
<dbReference type="STRING" id="285676.GA0070561_2717"/>
<protein>
    <submittedName>
        <fullName evidence="3">Uncharacterized protein</fullName>
    </submittedName>
</protein>
<dbReference type="AlphaFoldDB" id="A0A1C4WHG3"/>
<keyword evidence="2" id="KW-1133">Transmembrane helix</keyword>
<evidence type="ECO:0000256" key="2">
    <source>
        <dbReference type="SAM" id="Phobius"/>
    </source>
</evidence>
<reference evidence="3 4" key="1">
    <citation type="submission" date="2016-06" db="EMBL/GenBank/DDBJ databases">
        <authorList>
            <person name="Kjaerup R.B."/>
            <person name="Dalgaard T.S."/>
            <person name="Juul-Madsen H.R."/>
        </authorList>
    </citation>
    <scope>NUCLEOTIDE SEQUENCE [LARGE SCALE GENOMIC DNA]</scope>
    <source>
        <strain evidence="3 4">DSM 44871</strain>
    </source>
</reference>
<feature type="region of interest" description="Disordered" evidence="1">
    <location>
        <begin position="129"/>
        <end position="150"/>
    </location>
</feature>